<dbReference type="CDD" id="cd00093">
    <property type="entry name" value="HTH_XRE"/>
    <property type="match status" value="1"/>
</dbReference>
<gene>
    <name evidence="4" type="ORF">GCM10009863_42360</name>
</gene>
<evidence type="ECO:0000313" key="5">
    <source>
        <dbReference type="Proteomes" id="UP001501447"/>
    </source>
</evidence>
<feature type="compositionally biased region" description="Low complexity" evidence="1">
    <location>
        <begin position="279"/>
        <end position="291"/>
    </location>
</feature>
<dbReference type="EMBL" id="BAAARJ010000013">
    <property type="protein sequence ID" value="GAA2623513.1"/>
    <property type="molecule type" value="Genomic_DNA"/>
</dbReference>
<sequence>MERVSEATGAGGRDGFAALLRELKDRSGLSYGALAKRLHMSTSTLHRYCNGTALPNEYAPAERLARVCRATPQELMELHRRWILADAARRGRGEQGAVAGSSGAGEAAGAARGDGSSEAADTGSTGDAAERSNTASTPGPDPASPSTPEPTPTPTSASTSASGSAPTPASVSVSAPAVTSDSAAAPDGASSPGRDSADGEGGEDGETAGDGGEDGEGGGEVGGGGEPVAIDAPGEPTPSVPRGRRRSALIAAAAVTAVLGAVALAVSVPFGGGGNGAANQREAGAAATTGGPEPSGVRSAPRSPGAKTHGPSGSAPASADESGKSRPGASQGGDGRGVAGADKGGGAAPLNVAIRPYVYESPCSQHFLVDSGPEQVGPPANEQDAPRWAAAYGAVSSGEQRVALTVQGTGRETVVLEALHVRVVAKGAPLAWNDYAMGVGCGGGVGTKSFDIDLDKGSPRAAVKNGQRDFPYKVSESDPEVFYVTAHTKAHDVRWDLSLEWSSGSRRGTVHLDSAGTPFRTSGGAGRPGYDYPLGGGEWVEREG</sequence>
<keyword evidence="2" id="KW-0472">Membrane</keyword>
<dbReference type="Gene3D" id="1.10.260.40">
    <property type="entry name" value="lambda repressor-like DNA-binding domains"/>
    <property type="match status" value="1"/>
</dbReference>
<organism evidence="4 5">
    <name type="scientific">Streptomyces axinellae</name>
    <dbReference type="NCBI Taxonomy" id="552788"/>
    <lineage>
        <taxon>Bacteria</taxon>
        <taxon>Bacillati</taxon>
        <taxon>Actinomycetota</taxon>
        <taxon>Actinomycetes</taxon>
        <taxon>Kitasatosporales</taxon>
        <taxon>Streptomycetaceae</taxon>
        <taxon>Streptomyces</taxon>
    </lineage>
</organism>
<dbReference type="Pfam" id="PF13560">
    <property type="entry name" value="HTH_31"/>
    <property type="match status" value="1"/>
</dbReference>
<protein>
    <recommendedName>
        <fullName evidence="3">HTH cro/C1-type domain-containing protein</fullName>
    </recommendedName>
</protein>
<feature type="domain" description="HTH cro/C1-type" evidence="3">
    <location>
        <begin position="20"/>
        <end position="75"/>
    </location>
</feature>
<keyword evidence="2" id="KW-0812">Transmembrane</keyword>
<feature type="compositionally biased region" description="Acidic residues" evidence="1">
    <location>
        <begin position="198"/>
        <end position="217"/>
    </location>
</feature>
<comment type="caution">
    <text evidence="4">The sequence shown here is derived from an EMBL/GenBank/DDBJ whole genome shotgun (WGS) entry which is preliminary data.</text>
</comment>
<dbReference type="Proteomes" id="UP001501447">
    <property type="component" value="Unassembled WGS sequence"/>
</dbReference>
<keyword evidence="5" id="KW-1185">Reference proteome</keyword>
<evidence type="ECO:0000313" key="4">
    <source>
        <dbReference type="EMBL" id="GAA2623513.1"/>
    </source>
</evidence>
<feature type="region of interest" description="Disordered" evidence="1">
    <location>
        <begin position="94"/>
        <end position="243"/>
    </location>
</feature>
<dbReference type="InterPro" id="IPR010982">
    <property type="entry name" value="Lambda_DNA-bd_dom_sf"/>
</dbReference>
<feature type="compositionally biased region" description="Pro residues" evidence="1">
    <location>
        <begin position="139"/>
        <end position="153"/>
    </location>
</feature>
<evidence type="ECO:0000256" key="2">
    <source>
        <dbReference type="SAM" id="Phobius"/>
    </source>
</evidence>
<feature type="compositionally biased region" description="Low complexity" evidence="1">
    <location>
        <begin position="154"/>
        <end position="193"/>
    </location>
</feature>
<evidence type="ECO:0000259" key="3">
    <source>
        <dbReference type="PROSITE" id="PS50943"/>
    </source>
</evidence>
<proteinExistence type="predicted"/>
<dbReference type="SUPFAM" id="SSF47413">
    <property type="entry name" value="lambda repressor-like DNA-binding domains"/>
    <property type="match status" value="1"/>
</dbReference>
<accession>A0ABN3QDE9</accession>
<feature type="transmembrane region" description="Helical" evidence="2">
    <location>
        <begin position="248"/>
        <end position="270"/>
    </location>
</feature>
<feature type="region of interest" description="Disordered" evidence="1">
    <location>
        <begin position="279"/>
        <end position="342"/>
    </location>
</feature>
<feature type="compositionally biased region" description="Low complexity" evidence="1">
    <location>
        <begin position="95"/>
        <end position="120"/>
    </location>
</feature>
<dbReference type="InterPro" id="IPR001387">
    <property type="entry name" value="Cro/C1-type_HTH"/>
</dbReference>
<feature type="region of interest" description="Disordered" evidence="1">
    <location>
        <begin position="512"/>
        <end position="544"/>
    </location>
</feature>
<keyword evidence="2" id="KW-1133">Transmembrane helix</keyword>
<dbReference type="SMART" id="SM00530">
    <property type="entry name" value="HTH_XRE"/>
    <property type="match status" value="1"/>
</dbReference>
<evidence type="ECO:0000256" key="1">
    <source>
        <dbReference type="SAM" id="MobiDB-lite"/>
    </source>
</evidence>
<reference evidence="5" key="1">
    <citation type="journal article" date="2019" name="Int. J. Syst. Evol. Microbiol.">
        <title>The Global Catalogue of Microorganisms (GCM) 10K type strain sequencing project: providing services to taxonomists for standard genome sequencing and annotation.</title>
        <authorList>
            <consortium name="The Broad Institute Genomics Platform"/>
            <consortium name="The Broad Institute Genome Sequencing Center for Infectious Disease"/>
            <person name="Wu L."/>
            <person name="Ma J."/>
        </authorList>
    </citation>
    <scope>NUCLEOTIDE SEQUENCE [LARGE SCALE GENOMIC DNA]</scope>
    <source>
        <strain evidence="5">JCM 16373</strain>
    </source>
</reference>
<dbReference type="PROSITE" id="PS50943">
    <property type="entry name" value="HTH_CROC1"/>
    <property type="match status" value="1"/>
</dbReference>
<feature type="compositionally biased region" description="Gly residues" evidence="1">
    <location>
        <begin position="330"/>
        <end position="342"/>
    </location>
</feature>
<name>A0ABN3QDE9_9ACTN</name>